<dbReference type="InterPro" id="IPR011992">
    <property type="entry name" value="EF-hand-dom_pair"/>
</dbReference>
<dbReference type="Proteomes" id="UP000277300">
    <property type="component" value="Unassembled WGS sequence"/>
</dbReference>
<accession>A0A3F2S244</accession>
<dbReference type="InterPro" id="IPR000261">
    <property type="entry name" value="EH_dom"/>
</dbReference>
<dbReference type="PROSITE" id="PS50031">
    <property type="entry name" value="EH"/>
    <property type="match status" value="1"/>
</dbReference>
<feature type="domain" description="EH" evidence="2">
    <location>
        <begin position="58"/>
        <end position="127"/>
    </location>
</feature>
<feature type="region of interest" description="Disordered" evidence="1">
    <location>
        <begin position="30"/>
        <end position="54"/>
    </location>
</feature>
<evidence type="ECO:0000256" key="1">
    <source>
        <dbReference type="SAM" id="MobiDB-lite"/>
    </source>
</evidence>
<reference evidence="3 4" key="1">
    <citation type="submission" date="2018-07" db="EMBL/GenBank/DDBJ databases">
        <title>Genome sequencing of oomycete isolates from Chile give support for New Zealand origin for Phytophthora kernoviae and make available the first Nothophytophthora sp. genome.</title>
        <authorList>
            <person name="Studholme D.J."/>
            <person name="Sanfuentes E."/>
            <person name="Panda P."/>
            <person name="Hill R."/>
            <person name="Sambles C."/>
            <person name="Grant M."/>
            <person name="Williams N.M."/>
            <person name="Mcdougal R.L."/>
        </authorList>
    </citation>
    <scope>NUCLEOTIDE SEQUENCE [LARGE SCALE GENOMIC DNA]</scope>
    <source>
        <strain evidence="3">Chile6</strain>
    </source>
</reference>
<protein>
    <recommendedName>
        <fullName evidence="2">EH domain-containing protein</fullName>
    </recommendedName>
</protein>
<evidence type="ECO:0000313" key="4">
    <source>
        <dbReference type="Proteomes" id="UP000277300"/>
    </source>
</evidence>
<dbReference type="OrthoDB" id="524326at2759"/>
<sequence>MNPQHYATYNPQQQQQQQFYARANSGNLGAYATQSGMNAPSMGGAPPLQTWTPPSPQEQQYYDMLFAHVDEQRRNAIGGQQAVAFFTRSHLDNTVLREVWSIADTQQRRRTTTNLIYDSTLITSMLL</sequence>
<evidence type="ECO:0000259" key="2">
    <source>
        <dbReference type="PROSITE" id="PS50031"/>
    </source>
</evidence>
<proteinExistence type="predicted"/>
<dbReference type="Pfam" id="PF12763">
    <property type="entry name" value="EH"/>
    <property type="match status" value="1"/>
</dbReference>
<dbReference type="SMART" id="SM00027">
    <property type="entry name" value="EH"/>
    <property type="match status" value="1"/>
</dbReference>
<name>A0A3F2S244_9STRA</name>
<dbReference type="SUPFAM" id="SSF47473">
    <property type="entry name" value="EF-hand"/>
    <property type="match status" value="1"/>
</dbReference>
<dbReference type="EMBL" id="MBDO02000009">
    <property type="protein sequence ID" value="RLN68880.1"/>
    <property type="molecule type" value="Genomic_DNA"/>
</dbReference>
<comment type="caution">
    <text evidence="3">The sequence shown here is derived from an EMBL/GenBank/DDBJ whole genome shotgun (WGS) entry which is preliminary data.</text>
</comment>
<gene>
    <name evidence="3" type="ORF">BBP00_00000720</name>
</gene>
<dbReference type="AlphaFoldDB" id="A0A3F2S244"/>
<dbReference type="Gene3D" id="1.10.238.10">
    <property type="entry name" value="EF-hand"/>
    <property type="match status" value="1"/>
</dbReference>
<evidence type="ECO:0000313" key="3">
    <source>
        <dbReference type="EMBL" id="RLN68880.1"/>
    </source>
</evidence>
<organism evidence="3 4">
    <name type="scientific">Phytophthora kernoviae</name>
    <dbReference type="NCBI Taxonomy" id="325452"/>
    <lineage>
        <taxon>Eukaryota</taxon>
        <taxon>Sar</taxon>
        <taxon>Stramenopiles</taxon>
        <taxon>Oomycota</taxon>
        <taxon>Peronosporomycetes</taxon>
        <taxon>Peronosporales</taxon>
        <taxon>Peronosporaceae</taxon>
        <taxon>Phytophthora</taxon>
    </lineage>
</organism>